<organism evidence="2 3">
    <name type="scientific">Colletotrichum karsti</name>
    <dbReference type="NCBI Taxonomy" id="1095194"/>
    <lineage>
        <taxon>Eukaryota</taxon>
        <taxon>Fungi</taxon>
        <taxon>Dikarya</taxon>
        <taxon>Ascomycota</taxon>
        <taxon>Pezizomycotina</taxon>
        <taxon>Sordariomycetes</taxon>
        <taxon>Hypocreomycetidae</taxon>
        <taxon>Glomerellales</taxon>
        <taxon>Glomerellaceae</taxon>
        <taxon>Colletotrichum</taxon>
        <taxon>Colletotrichum boninense species complex</taxon>
    </lineage>
</organism>
<dbReference type="EMBL" id="JAATWM020000083">
    <property type="protein sequence ID" value="KAF9869247.1"/>
    <property type="molecule type" value="Genomic_DNA"/>
</dbReference>
<name>A0A9P6HRT8_9PEZI</name>
<sequence length="114" mass="12077">MGPSRSACGKDQPSTPSSLATKNIPTALRVPRFPLQQLAARHRRQPPKAPNCRLANALTSTPPVIEKVTGAAKVGRKETEPNIANIAPKAPAPRPTARPTSSHAALLRETVASY</sequence>
<dbReference type="RefSeq" id="XP_038738708.1">
    <property type="nucleotide sequence ID" value="XM_038895990.1"/>
</dbReference>
<reference evidence="2" key="1">
    <citation type="submission" date="2020-03" db="EMBL/GenBank/DDBJ databases">
        <authorList>
            <person name="He L."/>
        </authorList>
    </citation>
    <scope>NUCLEOTIDE SEQUENCE</scope>
    <source>
        <strain evidence="2">CkLH20</strain>
    </source>
</reference>
<protein>
    <submittedName>
        <fullName evidence="2">Uncharacterized protein</fullName>
    </submittedName>
</protein>
<reference evidence="2" key="2">
    <citation type="submission" date="2020-11" db="EMBL/GenBank/DDBJ databases">
        <title>Whole genome sequencing of Colletotrichum sp.</title>
        <authorList>
            <person name="Li H."/>
        </authorList>
    </citation>
    <scope>NUCLEOTIDE SEQUENCE</scope>
    <source>
        <strain evidence="2">CkLH20</strain>
    </source>
</reference>
<gene>
    <name evidence="2" type="ORF">CkaCkLH20_13280</name>
</gene>
<keyword evidence="3" id="KW-1185">Reference proteome</keyword>
<accession>A0A9P6HRT8</accession>
<evidence type="ECO:0000313" key="3">
    <source>
        <dbReference type="Proteomes" id="UP000781932"/>
    </source>
</evidence>
<feature type="compositionally biased region" description="Polar residues" evidence="1">
    <location>
        <begin position="12"/>
        <end position="24"/>
    </location>
</feature>
<feature type="region of interest" description="Disordered" evidence="1">
    <location>
        <begin position="85"/>
        <end position="114"/>
    </location>
</feature>
<evidence type="ECO:0000313" key="2">
    <source>
        <dbReference type="EMBL" id="KAF9869247.1"/>
    </source>
</evidence>
<comment type="caution">
    <text evidence="2">The sequence shown here is derived from an EMBL/GenBank/DDBJ whole genome shotgun (WGS) entry which is preliminary data.</text>
</comment>
<dbReference type="Proteomes" id="UP000781932">
    <property type="component" value="Unassembled WGS sequence"/>
</dbReference>
<evidence type="ECO:0000256" key="1">
    <source>
        <dbReference type="SAM" id="MobiDB-lite"/>
    </source>
</evidence>
<dbReference type="GeneID" id="62169064"/>
<proteinExistence type="predicted"/>
<dbReference type="AlphaFoldDB" id="A0A9P6HRT8"/>
<feature type="region of interest" description="Disordered" evidence="1">
    <location>
        <begin position="1"/>
        <end position="24"/>
    </location>
</feature>